<keyword evidence="3" id="KW-0560">Oxidoreductase</keyword>
<dbReference type="FunCoup" id="A0A2P5HU61">
    <property type="interactions" value="142"/>
</dbReference>
<dbReference type="PRINTS" id="PR00080">
    <property type="entry name" value="SDRFAMILY"/>
</dbReference>
<dbReference type="SUPFAM" id="SSF51735">
    <property type="entry name" value="NAD(P)-binding Rossmann-fold domains"/>
    <property type="match status" value="1"/>
</dbReference>
<dbReference type="PANTHER" id="PTHR42760:SF133">
    <property type="entry name" value="3-OXOACYL-[ACYL-CARRIER-PROTEIN] REDUCTASE"/>
    <property type="match status" value="1"/>
</dbReference>
<reference evidence="5" key="1">
    <citation type="submission" date="2017-09" db="EMBL/GenBank/DDBJ databases">
        <title>Polyketide synthases of a Diaporthe helianthi virulent isolate.</title>
        <authorList>
            <person name="Baroncelli R."/>
        </authorList>
    </citation>
    <scope>NUCLEOTIDE SEQUENCE [LARGE SCALE GENOMIC DNA]</scope>
    <source>
        <strain evidence="5">7/96</strain>
    </source>
</reference>
<dbReference type="PROSITE" id="PS00061">
    <property type="entry name" value="ADH_SHORT"/>
    <property type="match status" value="1"/>
</dbReference>
<dbReference type="InParanoid" id="A0A2P5HU61"/>
<comment type="similarity">
    <text evidence="1 4">Belongs to the short-chain dehydrogenases/reductases (SDR) family.</text>
</comment>
<evidence type="ECO:0000256" key="4">
    <source>
        <dbReference type="RuleBase" id="RU000363"/>
    </source>
</evidence>
<evidence type="ECO:0000313" key="5">
    <source>
        <dbReference type="EMBL" id="POS73790.1"/>
    </source>
</evidence>
<evidence type="ECO:0000313" key="6">
    <source>
        <dbReference type="Proteomes" id="UP000094444"/>
    </source>
</evidence>
<organism evidence="5 6">
    <name type="scientific">Diaporthe helianthi</name>
    <dbReference type="NCBI Taxonomy" id="158607"/>
    <lineage>
        <taxon>Eukaryota</taxon>
        <taxon>Fungi</taxon>
        <taxon>Dikarya</taxon>
        <taxon>Ascomycota</taxon>
        <taxon>Pezizomycotina</taxon>
        <taxon>Sordariomycetes</taxon>
        <taxon>Sordariomycetidae</taxon>
        <taxon>Diaporthales</taxon>
        <taxon>Diaporthaceae</taxon>
        <taxon>Diaporthe</taxon>
    </lineage>
</organism>
<dbReference type="GO" id="GO:0016616">
    <property type="term" value="F:oxidoreductase activity, acting on the CH-OH group of donors, NAD or NADP as acceptor"/>
    <property type="evidence" value="ECO:0007669"/>
    <property type="project" value="TreeGrafter"/>
</dbReference>
<gene>
    <name evidence="5" type="ORF">DHEL01_v207825</name>
</gene>
<comment type="caution">
    <text evidence="5">The sequence shown here is derived from an EMBL/GenBank/DDBJ whole genome shotgun (WGS) entry which is preliminary data.</text>
</comment>
<dbReference type="PRINTS" id="PR00081">
    <property type="entry name" value="GDHRDH"/>
</dbReference>
<dbReference type="OrthoDB" id="47007at2759"/>
<evidence type="ECO:0000256" key="1">
    <source>
        <dbReference type="ARBA" id="ARBA00006484"/>
    </source>
</evidence>
<dbReference type="InterPro" id="IPR020904">
    <property type="entry name" value="Sc_DH/Rdtase_CS"/>
</dbReference>
<dbReference type="PANTHER" id="PTHR42760">
    <property type="entry name" value="SHORT-CHAIN DEHYDROGENASES/REDUCTASES FAMILY MEMBER"/>
    <property type="match status" value="1"/>
</dbReference>
<dbReference type="InterPro" id="IPR002347">
    <property type="entry name" value="SDR_fam"/>
</dbReference>
<dbReference type="Gene3D" id="3.40.50.720">
    <property type="entry name" value="NAD(P)-binding Rossmann-like Domain"/>
    <property type="match status" value="1"/>
</dbReference>
<dbReference type="FunFam" id="3.40.50.720:FF:000173">
    <property type="entry name" value="3-oxoacyl-[acyl-carrier protein] reductase"/>
    <property type="match status" value="1"/>
</dbReference>
<protein>
    <submittedName>
        <fullName evidence="5">Gluconate 5-dehydrogenase</fullName>
    </submittedName>
</protein>
<name>A0A2P5HU61_DIAHE</name>
<dbReference type="Pfam" id="PF00106">
    <property type="entry name" value="adh_short"/>
    <property type="match status" value="1"/>
</dbReference>
<dbReference type="AlphaFoldDB" id="A0A2P5HU61"/>
<dbReference type="STRING" id="158607.A0A2P5HU61"/>
<proteinExistence type="inferred from homology"/>
<dbReference type="GO" id="GO:0048038">
    <property type="term" value="F:quinone binding"/>
    <property type="evidence" value="ECO:0007669"/>
    <property type="project" value="TreeGrafter"/>
</dbReference>
<dbReference type="Proteomes" id="UP000094444">
    <property type="component" value="Unassembled WGS sequence"/>
</dbReference>
<dbReference type="InterPro" id="IPR036291">
    <property type="entry name" value="NAD(P)-bd_dom_sf"/>
</dbReference>
<dbReference type="GO" id="GO:0006633">
    <property type="term" value="P:fatty acid biosynthetic process"/>
    <property type="evidence" value="ECO:0007669"/>
    <property type="project" value="TreeGrafter"/>
</dbReference>
<evidence type="ECO:0000256" key="3">
    <source>
        <dbReference type="ARBA" id="ARBA00023002"/>
    </source>
</evidence>
<keyword evidence="2" id="KW-0521">NADP</keyword>
<dbReference type="EMBL" id="MAVT02000734">
    <property type="protein sequence ID" value="POS73790.1"/>
    <property type="molecule type" value="Genomic_DNA"/>
</dbReference>
<evidence type="ECO:0000256" key="2">
    <source>
        <dbReference type="ARBA" id="ARBA00022857"/>
    </source>
</evidence>
<sequence>MKVLQTLRPQCFHLPRSAPSMMISLAGKTALITGGSRGIGLAIAHRLAHEGASCFLVARNADTLTTACSKLPHRTGAAAPIRPHAFFAGEAGEPGTWDAIGRRLSAEGLEVDVLVNAAGVSQNSLLARTSPSDIASILDTNLRAAVLACRLVSKQMMRRPAEARRDCSIINVSSVMAARGGTGASVYAASKAGLLGLTSALSQELGRFQIRVNALVPGYIQTQMIQNLNESKLSSQIPLGRVGRTDEVADAAFFLATNSYANNCILNIDGGLSAADQGLVSRGNS</sequence>
<keyword evidence="6" id="KW-1185">Reference proteome</keyword>
<accession>A0A2P5HU61</accession>